<name>A0A7W6E9V1_9HYPH</name>
<dbReference type="SMART" id="SM00267">
    <property type="entry name" value="GGDEF"/>
    <property type="match status" value="1"/>
</dbReference>
<dbReference type="PANTHER" id="PTHR45138">
    <property type="entry name" value="REGULATORY COMPONENTS OF SENSORY TRANSDUCTION SYSTEM"/>
    <property type="match status" value="1"/>
</dbReference>
<gene>
    <name evidence="5" type="ORF">GGR04_001209</name>
</gene>
<dbReference type="PROSITE" id="PS50887">
    <property type="entry name" value="GGDEF"/>
    <property type="match status" value="1"/>
</dbReference>
<dbReference type="GO" id="GO:0043709">
    <property type="term" value="P:cell adhesion involved in single-species biofilm formation"/>
    <property type="evidence" value="ECO:0007669"/>
    <property type="project" value="TreeGrafter"/>
</dbReference>
<evidence type="ECO:0000256" key="2">
    <source>
        <dbReference type="ARBA" id="ARBA00034247"/>
    </source>
</evidence>
<proteinExistence type="predicted"/>
<dbReference type="CDD" id="cd01949">
    <property type="entry name" value="GGDEF"/>
    <property type="match status" value="1"/>
</dbReference>
<feature type="transmembrane region" description="Helical" evidence="3">
    <location>
        <begin position="33"/>
        <end position="58"/>
    </location>
</feature>
<dbReference type="GO" id="GO:0052621">
    <property type="term" value="F:diguanylate cyclase activity"/>
    <property type="evidence" value="ECO:0007669"/>
    <property type="project" value="UniProtKB-EC"/>
</dbReference>
<protein>
    <recommendedName>
        <fullName evidence="1">diguanylate cyclase</fullName>
        <ecNumber evidence="1">2.7.7.65</ecNumber>
    </recommendedName>
</protein>
<dbReference type="InterPro" id="IPR043128">
    <property type="entry name" value="Rev_trsase/Diguanyl_cyclase"/>
</dbReference>
<feature type="domain" description="GGDEF" evidence="4">
    <location>
        <begin position="96"/>
        <end position="228"/>
    </location>
</feature>
<dbReference type="GO" id="GO:1902201">
    <property type="term" value="P:negative regulation of bacterial-type flagellum-dependent cell motility"/>
    <property type="evidence" value="ECO:0007669"/>
    <property type="project" value="TreeGrafter"/>
</dbReference>
<evidence type="ECO:0000256" key="1">
    <source>
        <dbReference type="ARBA" id="ARBA00012528"/>
    </source>
</evidence>
<dbReference type="AlphaFoldDB" id="A0A7W6E9V1"/>
<dbReference type="PANTHER" id="PTHR45138:SF9">
    <property type="entry name" value="DIGUANYLATE CYCLASE DGCM-RELATED"/>
    <property type="match status" value="1"/>
</dbReference>
<reference evidence="5 6" key="1">
    <citation type="submission" date="2020-08" db="EMBL/GenBank/DDBJ databases">
        <title>Genomic Encyclopedia of Type Strains, Phase IV (KMG-IV): sequencing the most valuable type-strain genomes for metagenomic binning, comparative biology and taxonomic classification.</title>
        <authorList>
            <person name="Goeker M."/>
        </authorList>
    </citation>
    <scope>NUCLEOTIDE SEQUENCE [LARGE SCALE GENOMIC DNA]</scope>
    <source>
        <strain evidence="5 6">DSM 102238</strain>
    </source>
</reference>
<evidence type="ECO:0000256" key="3">
    <source>
        <dbReference type="SAM" id="Phobius"/>
    </source>
</evidence>
<dbReference type="GO" id="GO:0005886">
    <property type="term" value="C:plasma membrane"/>
    <property type="evidence" value="ECO:0007669"/>
    <property type="project" value="TreeGrafter"/>
</dbReference>
<dbReference type="SUPFAM" id="SSF55073">
    <property type="entry name" value="Nucleotide cyclase"/>
    <property type="match status" value="1"/>
</dbReference>
<evidence type="ECO:0000259" key="4">
    <source>
        <dbReference type="PROSITE" id="PS50887"/>
    </source>
</evidence>
<keyword evidence="3" id="KW-0472">Membrane</keyword>
<accession>A0A7W6E9V1</accession>
<evidence type="ECO:0000313" key="5">
    <source>
        <dbReference type="EMBL" id="MBB3997388.1"/>
    </source>
</evidence>
<dbReference type="RefSeq" id="WP_183198822.1">
    <property type="nucleotide sequence ID" value="NZ_JACIEK010000001.1"/>
</dbReference>
<organism evidence="5 6">
    <name type="scientific">Aureimonas pseudogalii</name>
    <dbReference type="NCBI Taxonomy" id="1744844"/>
    <lineage>
        <taxon>Bacteria</taxon>
        <taxon>Pseudomonadati</taxon>
        <taxon>Pseudomonadota</taxon>
        <taxon>Alphaproteobacteria</taxon>
        <taxon>Hyphomicrobiales</taxon>
        <taxon>Aurantimonadaceae</taxon>
        <taxon>Aureimonas</taxon>
    </lineage>
</organism>
<keyword evidence="6" id="KW-1185">Reference proteome</keyword>
<dbReference type="EMBL" id="JACIEK010000001">
    <property type="protein sequence ID" value="MBB3997388.1"/>
    <property type="molecule type" value="Genomic_DNA"/>
</dbReference>
<comment type="catalytic activity">
    <reaction evidence="2">
        <text>2 GTP = 3',3'-c-di-GMP + 2 diphosphate</text>
        <dbReference type="Rhea" id="RHEA:24898"/>
        <dbReference type="ChEBI" id="CHEBI:33019"/>
        <dbReference type="ChEBI" id="CHEBI:37565"/>
        <dbReference type="ChEBI" id="CHEBI:58805"/>
        <dbReference type="EC" id="2.7.7.65"/>
    </reaction>
</comment>
<dbReference type="EC" id="2.7.7.65" evidence="1"/>
<evidence type="ECO:0000313" key="6">
    <source>
        <dbReference type="Proteomes" id="UP000542776"/>
    </source>
</evidence>
<dbReference type="InterPro" id="IPR050469">
    <property type="entry name" value="Diguanylate_Cyclase"/>
</dbReference>
<dbReference type="InterPro" id="IPR029787">
    <property type="entry name" value="Nucleotide_cyclase"/>
</dbReference>
<dbReference type="InterPro" id="IPR000160">
    <property type="entry name" value="GGDEF_dom"/>
</dbReference>
<dbReference type="NCBIfam" id="TIGR00254">
    <property type="entry name" value="GGDEF"/>
    <property type="match status" value="1"/>
</dbReference>
<dbReference type="Proteomes" id="UP000542776">
    <property type="component" value="Unassembled WGS sequence"/>
</dbReference>
<keyword evidence="3" id="KW-1133">Transmembrane helix</keyword>
<feature type="transmembrane region" description="Helical" evidence="3">
    <location>
        <begin position="7"/>
        <end position="27"/>
    </location>
</feature>
<dbReference type="Gene3D" id="3.30.70.270">
    <property type="match status" value="1"/>
</dbReference>
<keyword evidence="3" id="KW-0812">Transmembrane</keyword>
<dbReference type="Pfam" id="PF00990">
    <property type="entry name" value="GGDEF"/>
    <property type="match status" value="1"/>
</dbReference>
<sequence length="228" mass="24456">MIYASLISLVAMSCTGGFVHLVTYSLLPPPEYAFAMLLAVGLPLIIAFPISILALRIVKIITDAVERIETFVKFDALTGVLARSYFIETARQRFAEGGALLLIDADHFKRINDTHGHDVGDEALKVIGSTLSRTVPLEGLVGRIGGEEFAVFLPGVAHTEAHRVAAAICAEMRRSGKVVAGKPLEMTLSIGLALVEPGSTVAIILKRADDGLYLAKAEGRDRVVQIHP</sequence>
<comment type="caution">
    <text evidence="5">The sequence shown here is derived from an EMBL/GenBank/DDBJ whole genome shotgun (WGS) entry which is preliminary data.</text>
</comment>